<dbReference type="InterPro" id="IPR019564">
    <property type="entry name" value="Sam37/metaxin_N"/>
</dbReference>
<keyword evidence="4" id="KW-1000">Mitochondrion outer membrane</keyword>
<sequence>MSLNHPMIVEVWPGDWGLPSVDLECLKILALVKFSGKEFKIKVCKNPYWTPKSTLPVVSHGKHVFHDYDEVMSYLRIKNVSPDHGLSTVEEADCLAYTYMVKEKLFPALQYIWWLDEKNYAGLTRPWYCKVIPFPFNFYYPQRFVSDAKKTVEAVCETETISEIENKLYSDAEKCLTSLSVKLGEKDFMFGSHPTSLDAVVFAYLAPLLKAPFKNPILQNHLKSCTNLQKLVSRICQRYFPLDYQAFEHKRKNEGIKSNLSSDVDSDYPHKTRNTIVAALIATFAMTGYAFMVGLVQSFPPWPLAILGEPIPTVHLKLLWDWSRMRNPHKRE</sequence>
<dbReference type="SUPFAM" id="SSF47616">
    <property type="entry name" value="GST C-terminal domain-like"/>
    <property type="match status" value="1"/>
</dbReference>
<keyword evidence="12" id="KW-1185">Reference proteome</keyword>
<dbReference type="PANTHER" id="PTHR12289:SF41">
    <property type="entry name" value="FAILED AXON CONNECTIONS-RELATED"/>
    <property type="match status" value="1"/>
</dbReference>
<dbReference type="SFLD" id="SFLDG01180">
    <property type="entry name" value="SUF1"/>
    <property type="match status" value="1"/>
</dbReference>
<evidence type="ECO:0000256" key="5">
    <source>
        <dbReference type="ARBA" id="ARBA00022927"/>
    </source>
</evidence>
<dbReference type="CDD" id="cd03212">
    <property type="entry name" value="GST_C_Metaxin1_3"/>
    <property type="match status" value="1"/>
</dbReference>
<dbReference type="InterPro" id="IPR040079">
    <property type="entry name" value="Glutathione_S-Trfase"/>
</dbReference>
<evidence type="ECO:0000256" key="1">
    <source>
        <dbReference type="ARBA" id="ARBA00004294"/>
    </source>
</evidence>
<proteinExistence type="inferred from homology"/>
<keyword evidence="5" id="KW-0653">Protein transport</keyword>
<evidence type="ECO:0000259" key="10">
    <source>
        <dbReference type="Pfam" id="PF17171"/>
    </source>
</evidence>
<reference evidence="11" key="1">
    <citation type="submission" date="2022-01" db="EMBL/GenBank/DDBJ databases">
        <authorList>
            <person name="King R."/>
        </authorList>
    </citation>
    <scope>NUCLEOTIDE SEQUENCE</scope>
</reference>
<dbReference type="PANTHER" id="PTHR12289">
    <property type="entry name" value="METAXIN RELATED"/>
    <property type="match status" value="1"/>
</dbReference>
<feature type="domain" description="Metaxin glutathione S-transferase" evidence="10">
    <location>
        <begin position="172"/>
        <end position="235"/>
    </location>
</feature>
<name>A0A9P0HQB6_NEZVI</name>
<feature type="domain" description="Mitochondrial outer membrane transport complex Sam37/metaxin N-terminal" evidence="9">
    <location>
        <begin position="25"/>
        <end position="144"/>
    </location>
</feature>
<keyword evidence="8" id="KW-1133">Transmembrane helix</keyword>
<dbReference type="AlphaFoldDB" id="A0A9P0HQB6"/>
<evidence type="ECO:0000256" key="4">
    <source>
        <dbReference type="ARBA" id="ARBA00022787"/>
    </source>
</evidence>
<organism evidence="11 12">
    <name type="scientific">Nezara viridula</name>
    <name type="common">Southern green stink bug</name>
    <name type="synonym">Cimex viridulus</name>
    <dbReference type="NCBI Taxonomy" id="85310"/>
    <lineage>
        <taxon>Eukaryota</taxon>
        <taxon>Metazoa</taxon>
        <taxon>Ecdysozoa</taxon>
        <taxon>Arthropoda</taxon>
        <taxon>Hexapoda</taxon>
        <taxon>Insecta</taxon>
        <taxon>Pterygota</taxon>
        <taxon>Neoptera</taxon>
        <taxon>Paraneoptera</taxon>
        <taxon>Hemiptera</taxon>
        <taxon>Heteroptera</taxon>
        <taxon>Panheteroptera</taxon>
        <taxon>Pentatomomorpha</taxon>
        <taxon>Pentatomoidea</taxon>
        <taxon>Pentatomidae</taxon>
        <taxon>Pentatominae</taxon>
        <taxon>Nezara</taxon>
    </lineage>
</organism>
<evidence type="ECO:0000313" key="11">
    <source>
        <dbReference type="EMBL" id="CAH1405546.1"/>
    </source>
</evidence>
<keyword evidence="6" id="KW-0496">Mitochondrion</keyword>
<evidence type="ECO:0008006" key="13">
    <source>
        <dbReference type="Google" id="ProtNLM"/>
    </source>
</evidence>
<comment type="subcellular location">
    <subcellularLocation>
        <location evidence="1">Mitochondrion outer membrane</location>
    </subcellularLocation>
</comment>
<dbReference type="Pfam" id="PF17171">
    <property type="entry name" value="GST_C_6"/>
    <property type="match status" value="1"/>
</dbReference>
<accession>A0A9P0HQB6</accession>
<evidence type="ECO:0000259" key="9">
    <source>
        <dbReference type="Pfam" id="PF10568"/>
    </source>
</evidence>
<dbReference type="EMBL" id="OV725082">
    <property type="protein sequence ID" value="CAH1405546.1"/>
    <property type="molecule type" value="Genomic_DNA"/>
</dbReference>
<dbReference type="Pfam" id="PF10568">
    <property type="entry name" value="Tom37"/>
    <property type="match status" value="1"/>
</dbReference>
<evidence type="ECO:0000256" key="8">
    <source>
        <dbReference type="SAM" id="Phobius"/>
    </source>
</evidence>
<dbReference type="GO" id="GO:0015031">
    <property type="term" value="P:protein transport"/>
    <property type="evidence" value="ECO:0007669"/>
    <property type="project" value="UniProtKB-KW"/>
</dbReference>
<comment type="similarity">
    <text evidence="2">Belongs to the metaxin family.</text>
</comment>
<evidence type="ECO:0000256" key="2">
    <source>
        <dbReference type="ARBA" id="ARBA00009170"/>
    </source>
</evidence>
<evidence type="ECO:0000256" key="6">
    <source>
        <dbReference type="ARBA" id="ARBA00023128"/>
    </source>
</evidence>
<gene>
    <name evidence="11" type="ORF">NEZAVI_LOCUS13732</name>
</gene>
<evidence type="ECO:0000256" key="7">
    <source>
        <dbReference type="ARBA" id="ARBA00023136"/>
    </source>
</evidence>
<dbReference type="InterPro" id="IPR033468">
    <property type="entry name" value="Metaxin_GST"/>
</dbReference>
<dbReference type="GO" id="GO:0007005">
    <property type="term" value="P:mitochondrion organization"/>
    <property type="evidence" value="ECO:0007669"/>
    <property type="project" value="TreeGrafter"/>
</dbReference>
<evidence type="ECO:0000313" key="12">
    <source>
        <dbReference type="Proteomes" id="UP001152798"/>
    </source>
</evidence>
<keyword evidence="3" id="KW-0813">Transport</keyword>
<keyword evidence="7 8" id="KW-0472">Membrane</keyword>
<dbReference type="OrthoDB" id="5835136at2759"/>
<feature type="transmembrane region" description="Helical" evidence="8">
    <location>
        <begin position="276"/>
        <end position="296"/>
    </location>
</feature>
<protein>
    <recommendedName>
        <fullName evidence="13">Metaxin</fullName>
    </recommendedName>
</protein>
<keyword evidence="8" id="KW-0812">Transmembrane</keyword>
<dbReference type="InterPro" id="IPR036282">
    <property type="entry name" value="Glutathione-S-Trfase_C_sf"/>
</dbReference>
<evidence type="ECO:0000256" key="3">
    <source>
        <dbReference type="ARBA" id="ARBA00022448"/>
    </source>
</evidence>
<dbReference type="InterPro" id="IPR050931">
    <property type="entry name" value="Mito_Protein_Transport_Metaxin"/>
</dbReference>
<dbReference type="GO" id="GO:0001401">
    <property type="term" value="C:SAM complex"/>
    <property type="evidence" value="ECO:0007669"/>
    <property type="project" value="InterPro"/>
</dbReference>
<dbReference type="Proteomes" id="UP001152798">
    <property type="component" value="Chromosome 6"/>
</dbReference>
<dbReference type="SFLD" id="SFLDS00019">
    <property type="entry name" value="Glutathione_Transferase_(cytos"/>
    <property type="match status" value="1"/>
</dbReference>